<feature type="transmembrane region" description="Helical" evidence="8">
    <location>
        <begin position="303"/>
        <end position="323"/>
    </location>
</feature>
<evidence type="ECO:0000256" key="7">
    <source>
        <dbReference type="RuleBase" id="RU000320"/>
    </source>
</evidence>
<feature type="transmembrane region" description="Helical" evidence="8">
    <location>
        <begin position="204"/>
        <end position="225"/>
    </location>
</feature>
<dbReference type="Pfam" id="PF00361">
    <property type="entry name" value="Proton_antipo_M"/>
    <property type="match status" value="1"/>
</dbReference>
<evidence type="ECO:0000256" key="4">
    <source>
        <dbReference type="ARBA" id="ARBA00022692"/>
    </source>
</evidence>
<comment type="similarity">
    <text evidence="2">Belongs to the CPA3 antiporters (TC 2.A.63) subunit D family.</text>
</comment>
<feature type="transmembrane region" description="Helical" evidence="8">
    <location>
        <begin position="330"/>
        <end position="353"/>
    </location>
</feature>
<keyword evidence="11" id="KW-1185">Reference proteome</keyword>
<name>A0A2U8GTM2_9RHOO</name>
<evidence type="ECO:0000256" key="3">
    <source>
        <dbReference type="ARBA" id="ARBA00022475"/>
    </source>
</evidence>
<dbReference type="PANTHER" id="PTHR42703">
    <property type="entry name" value="NADH DEHYDROGENASE"/>
    <property type="match status" value="1"/>
</dbReference>
<keyword evidence="4 7" id="KW-0812">Transmembrane</keyword>
<dbReference type="AlphaFoldDB" id="A0A2U8GTM2"/>
<protein>
    <submittedName>
        <fullName evidence="10">Monovalent cation/H+ antiporter subunit D</fullName>
    </submittedName>
</protein>
<dbReference type="EMBL" id="CP022187">
    <property type="protein sequence ID" value="AWI77057.1"/>
    <property type="molecule type" value="Genomic_DNA"/>
</dbReference>
<gene>
    <name evidence="10" type="ORF">CEW83_18980</name>
</gene>
<keyword evidence="6 8" id="KW-0472">Membrane</keyword>
<feature type="transmembrane region" description="Helical" evidence="8">
    <location>
        <begin position="456"/>
        <end position="477"/>
    </location>
</feature>
<evidence type="ECO:0000313" key="10">
    <source>
        <dbReference type="EMBL" id="AWI77057.1"/>
    </source>
</evidence>
<keyword evidence="5 8" id="KW-1133">Transmembrane helix</keyword>
<evidence type="ECO:0000313" key="11">
    <source>
        <dbReference type="Proteomes" id="UP000244930"/>
    </source>
</evidence>
<dbReference type="KEGG" id="acom:CEW83_18980"/>
<evidence type="ECO:0000256" key="6">
    <source>
        <dbReference type="ARBA" id="ARBA00023136"/>
    </source>
</evidence>
<dbReference type="PANTHER" id="PTHR42703:SF1">
    <property type="entry name" value="NA(+)_H(+) ANTIPORTER SUBUNIT D1"/>
    <property type="match status" value="1"/>
</dbReference>
<organism evidence="10 11">
    <name type="scientific">Parazoarcus communis</name>
    <dbReference type="NCBI Taxonomy" id="41977"/>
    <lineage>
        <taxon>Bacteria</taxon>
        <taxon>Pseudomonadati</taxon>
        <taxon>Pseudomonadota</taxon>
        <taxon>Betaproteobacteria</taxon>
        <taxon>Rhodocyclales</taxon>
        <taxon>Zoogloeaceae</taxon>
        <taxon>Parazoarcus</taxon>
    </lineage>
</organism>
<evidence type="ECO:0000256" key="2">
    <source>
        <dbReference type="ARBA" id="ARBA00005346"/>
    </source>
</evidence>
<evidence type="ECO:0000256" key="8">
    <source>
        <dbReference type="SAM" id="Phobius"/>
    </source>
</evidence>
<dbReference type="RefSeq" id="WP_108950756.1">
    <property type="nucleotide sequence ID" value="NZ_CP022187.1"/>
</dbReference>
<dbReference type="NCBIfam" id="NF009309">
    <property type="entry name" value="PRK12666.1"/>
    <property type="match status" value="1"/>
</dbReference>
<evidence type="ECO:0000259" key="9">
    <source>
        <dbReference type="Pfam" id="PF00361"/>
    </source>
</evidence>
<dbReference type="InterPro" id="IPR001750">
    <property type="entry name" value="ND/Mrp_TM"/>
</dbReference>
<dbReference type="GO" id="GO:0042773">
    <property type="term" value="P:ATP synthesis coupled electron transport"/>
    <property type="evidence" value="ECO:0007669"/>
    <property type="project" value="InterPro"/>
</dbReference>
<proteinExistence type="inferred from homology"/>
<dbReference type="Proteomes" id="UP000244930">
    <property type="component" value="Chromosome"/>
</dbReference>
<sequence>MTQWIVFAILLPALMGPLLVLVARYDIVLARVLSVATCTLQLVLAVALMLSASSEPPQMYALGDWPAPFGIVLVLDRLSALMLLLTALLSLLVLLYAIGGWDSKGRHFHALWQFQVMGINGAFLTGDFFNLFVFFEILLIASYGLMVHGGGRDRMSAGVQYVVVNLVGSTLFLISVGLIYSVTGTLNMADLALKVPELAQGDRAILNTGALLLLMVFGIKAALVPLHFWLPGAYSNAPAPVAALFAIMTKVGAYSILRLFPLAFGDGAGMSSGLAEPWLLPAALITLALGMIGVLAARSLTQLASFAVIGSTGTLMTAVGLFSPQATGAALYYLMHSTLAAAVLFLIAGEVAVRRACADRLSPGAEFADRGLLAVFFFIAAIALCGMPPLSGFIGKLMILDSARAAPNAVLIWAVILVSSLLCIIGFGRAGSAVFWKNSPGAQVLAEDSPLSERRSVLPLVSIGTLLAALVLLTAFAGPMMLWIEQAAEQIYHPAYYIDAVMGEAGGYE</sequence>
<feature type="transmembrane region" description="Helical" evidence="8">
    <location>
        <begin position="119"/>
        <end position="141"/>
    </location>
</feature>
<feature type="transmembrane region" description="Helical" evidence="8">
    <location>
        <begin position="411"/>
        <end position="436"/>
    </location>
</feature>
<feature type="transmembrane region" description="Helical" evidence="8">
    <location>
        <begin position="237"/>
        <end position="257"/>
    </location>
</feature>
<dbReference type="PRINTS" id="PR01437">
    <property type="entry name" value="NUOXDRDTASE4"/>
</dbReference>
<dbReference type="GO" id="GO:0005886">
    <property type="term" value="C:plasma membrane"/>
    <property type="evidence" value="ECO:0007669"/>
    <property type="project" value="UniProtKB-SubCell"/>
</dbReference>
<feature type="transmembrane region" description="Helical" evidence="8">
    <location>
        <begin position="32"/>
        <end position="52"/>
    </location>
</feature>
<feature type="transmembrane region" description="Helical" evidence="8">
    <location>
        <begin position="78"/>
        <end position="98"/>
    </location>
</feature>
<keyword evidence="3" id="KW-1003">Cell membrane</keyword>
<feature type="transmembrane region" description="Helical" evidence="8">
    <location>
        <begin position="373"/>
        <end position="399"/>
    </location>
</feature>
<dbReference type="InterPro" id="IPR050586">
    <property type="entry name" value="CPA3_Na-H_Antiporter_D"/>
</dbReference>
<feature type="transmembrane region" description="Helical" evidence="8">
    <location>
        <begin position="278"/>
        <end position="297"/>
    </location>
</feature>
<dbReference type="InterPro" id="IPR003918">
    <property type="entry name" value="NADH_UbQ_OxRdtase"/>
</dbReference>
<comment type="subcellular location">
    <subcellularLocation>
        <location evidence="1">Cell membrane</location>
        <topology evidence="1">Multi-pass membrane protein</topology>
    </subcellularLocation>
    <subcellularLocation>
        <location evidence="7">Membrane</location>
        <topology evidence="7">Multi-pass membrane protein</topology>
    </subcellularLocation>
</comment>
<feature type="transmembrane region" description="Helical" evidence="8">
    <location>
        <begin position="161"/>
        <end position="183"/>
    </location>
</feature>
<evidence type="ECO:0000256" key="1">
    <source>
        <dbReference type="ARBA" id="ARBA00004651"/>
    </source>
</evidence>
<feature type="domain" description="NADH:quinone oxidoreductase/Mrp antiporter transmembrane" evidence="9">
    <location>
        <begin position="127"/>
        <end position="416"/>
    </location>
</feature>
<reference evidence="10 11" key="1">
    <citation type="submission" date="2017-06" db="EMBL/GenBank/DDBJ databases">
        <title>Azoarcus.</title>
        <authorList>
            <person name="Woo J.-H."/>
            <person name="Kim H.-S."/>
        </authorList>
    </citation>
    <scope>NUCLEOTIDE SEQUENCE [LARGE SCALE GENOMIC DNA]</scope>
    <source>
        <strain evidence="10 11">TSPY31</strain>
    </source>
</reference>
<accession>A0A2U8GTM2</accession>
<dbReference type="GO" id="GO:0008137">
    <property type="term" value="F:NADH dehydrogenase (ubiquinone) activity"/>
    <property type="evidence" value="ECO:0007669"/>
    <property type="project" value="InterPro"/>
</dbReference>
<feature type="transmembrane region" description="Helical" evidence="8">
    <location>
        <begin position="6"/>
        <end position="25"/>
    </location>
</feature>
<evidence type="ECO:0000256" key="5">
    <source>
        <dbReference type="ARBA" id="ARBA00022989"/>
    </source>
</evidence>